<name>E4YMH8_OIKDI</name>
<accession>E4YMH8</accession>
<gene>
    <name evidence="1" type="ORF">GSOID_T00029713001</name>
</gene>
<proteinExistence type="predicted"/>
<protein>
    <recommendedName>
        <fullName evidence="2">Armadillo repeat-containing domain-containing protein</fullName>
    </recommendedName>
</protein>
<dbReference type="AlphaFoldDB" id="E4YMH8"/>
<dbReference type="EMBL" id="FN654822">
    <property type="protein sequence ID" value="CBY36687.1"/>
    <property type="molecule type" value="Genomic_DNA"/>
</dbReference>
<dbReference type="Gene3D" id="1.25.10.10">
    <property type="entry name" value="Leucine-rich Repeat Variant"/>
    <property type="match status" value="1"/>
</dbReference>
<dbReference type="Proteomes" id="UP000011014">
    <property type="component" value="Unassembled WGS sequence"/>
</dbReference>
<organism evidence="1">
    <name type="scientific">Oikopleura dioica</name>
    <name type="common">Tunicate</name>
    <dbReference type="NCBI Taxonomy" id="34765"/>
    <lineage>
        <taxon>Eukaryota</taxon>
        <taxon>Metazoa</taxon>
        <taxon>Chordata</taxon>
        <taxon>Tunicata</taxon>
        <taxon>Appendicularia</taxon>
        <taxon>Copelata</taxon>
        <taxon>Oikopleuridae</taxon>
        <taxon>Oikopleura</taxon>
    </lineage>
</organism>
<dbReference type="SUPFAM" id="SSF48371">
    <property type="entry name" value="ARM repeat"/>
    <property type="match status" value="1"/>
</dbReference>
<dbReference type="InterPro" id="IPR011989">
    <property type="entry name" value="ARM-like"/>
</dbReference>
<evidence type="ECO:0008006" key="2">
    <source>
        <dbReference type="Google" id="ProtNLM"/>
    </source>
</evidence>
<sequence>MATVTIESCISDDNRKVLHNHNLDQSTFRGLKKNLSLTKRRKTRESDENSNCKRKRLAEDEFELDQRIHKNIFDLESEEADRLCSYFRKNLENSTEKRYLETICTSSSFLRLTSNLTSLSRTAAYDLLWSLVNFSAVASENLISHLFCQTSRLLSDIRKTLSGFERCDALATPNFIEKVISLLDRENSQFQQLALFISGNFLATSETYAVMLMKSGFLKRLDKKLHGKEHLKLAWWCVDSICSSDMSIFYYLATNQGFITLLIENCKRRSSIQGFAIRSLCNMIRNGDKSLVLRLAGENNLSEPIIAALSVEDQSLLASVLSSAMRLHNIIDAYDEDHAENFAQLFDELNGFEKLDNLANNCENDRNASTAALILERLQQKTGFE</sequence>
<dbReference type="InterPro" id="IPR016024">
    <property type="entry name" value="ARM-type_fold"/>
</dbReference>
<reference evidence="1" key="1">
    <citation type="journal article" date="2010" name="Science">
        <title>Plasticity of animal genome architecture unmasked by rapid evolution of a pelagic tunicate.</title>
        <authorList>
            <person name="Denoeud F."/>
            <person name="Henriet S."/>
            <person name="Mungpakdee S."/>
            <person name="Aury J.M."/>
            <person name="Da Silva C."/>
            <person name="Brinkmann H."/>
            <person name="Mikhaleva J."/>
            <person name="Olsen L.C."/>
            <person name="Jubin C."/>
            <person name="Canestro C."/>
            <person name="Bouquet J.M."/>
            <person name="Danks G."/>
            <person name="Poulain J."/>
            <person name="Campsteijn C."/>
            <person name="Adamski M."/>
            <person name="Cross I."/>
            <person name="Yadetie F."/>
            <person name="Muffato M."/>
            <person name="Louis A."/>
            <person name="Butcher S."/>
            <person name="Tsagkogeorga G."/>
            <person name="Konrad A."/>
            <person name="Singh S."/>
            <person name="Jensen M.F."/>
            <person name="Cong E.H."/>
            <person name="Eikeseth-Otteraa H."/>
            <person name="Noel B."/>
            <person name="Anthouard V."/>
            <person name="Porcel B.M."/>
            <person name="Kachouri-Lafond R."/>
            <person name="Nishino A."/>
            <person name="Ugolini M."/>
            <person name="Chourrout P."/>
            <person name="Nishida H."/>
            <person name="Aasland R."/>
            <person name="Huzurbazar S."/>
            <person name="Westhof E."/>
            <person name="Delsuc F."/>
            <person name="Lehrach H."/>
            <person name="Reinhardt R."/>
            <person name="Weissenbach J."/>
            <person name="Roy S.W."/>
            <person name="Artiguenave F."/>
            <person name="Postlethwait J.H."/>
            <person name="Manak J.R."/>
            <person name="Thompson E.M."/>
            <person name="Jaillon O."/>
            <person name="Du Pasquier L."/>
            <person name="Boudinot P."/>
            <person name="Liberles D.A."/>
            <person name="Volff J.N."/>
            <person name="Philippe H."/>
            <person name="Lenhard B."/>
            <person name="Roest Crollius H."/>
            <person name="Wincker P."/>
            <person name="Chourrout D."/>
        </authorList>
    </citation>
    <scope>NUCLEOTIDE SEQUENCE [LARGE SCALE GENOMIC DNA]</scope>
</reference>
<evidence type="ECO:0000313" key="1">
    <source>
        <dbReference type="EMBL" id="CBY36687.1"/>
    </source>
</evidence>